<evidence type="ECO:0000256" key="5">
    <source>
        <dbReference type="ARBA" id="ARBA00022723"/>
    </source>
</evidence>
<keyword evidence="8 16" id="KW-0378">Hydrolase</keyword>
<evidence type="ECO:0000256" key="12">
    <source>
        <dbReference type="ARBA" id="ARBA00023242"/>
    </source>
</evidence>
<dbReference type="STRING" id="1220924.W2SFP1"/>
<dbReference type="InterPro" id="IPR042530">
    <property type="entry name" value="EME1/EME2_C"/>
</dbReference>
<dbReference type="PANTHER" id="PTHR13451">
    <property type="entry name" value="CLASS II CROSSOVER JUNCTION ENDONUCLEASE MUS81"/>
    <property type="match status" value="1"/>
</dbReference>
<evidence type="ECO:0000256" key="4">
    <source>
        <dbReference type="ARBA" id="ARBA00022722"/>
    </source>
</evidence>
<dbReference type="CDD" id="cd21036">
    <property type="entry name" value="WH_MUS81"/>
    <property type="match status" value="1"/>
</dbReference>
<dbReference type="GO" id="GO:0005634">
    <property type="term" value="C:nucleus"/>
    <property type="evidence" value="ECO:0007669"/>
    <property type="project" value="UniProtKB-SubCell"/>
</dbReference>
<keyword evidence="20" id="KW-1185">Reference proteome</keyword>
<protein>
    <recommendedName>
        <fullName evidence="16">Crossover junction endonuclease MUS81</fullName>
        <ecNumber evidence="16">3.1.22.-</ecNumber>
    </recommendedName>
</protein>
<dbReference type="SUPFAM" id="SSF52980">
    <property type="entry name" value="Restriction endonuclease-like"/>
    <property type="match status" value="1"/>
</dbReference>
<dbReference type="InterPro" id="IPR010996">
    <property type="entry name" value="HHH_MUS81"/>
</dbReference>
<gene>
    <name evidence="19" type="ORF">HMPREF1541_00908</name>
</gene>
<dbReference type="Pfam" id="PF21136">
    <property type="entry name" value="WHD_MUS81"/>
    <property type="match status" value="1"/>
</dbReference>
<dbReference type="GO" id="GO:0003677">
    <property type="term" value="F:DNA binding"/>
    <property type="evidence" value="ECO:0007669"/>
    <property type="project" value="UniProtKB-UniRule"/>
</dbReference>
<comment type="cofactor">
    <cofactor evidence="1 16">
        <name>Mg(2+)</name>
        <dbReference type="ChEBI" id="CHEBI:18420"/>
    </cofactor>
</comment>
<evidence type="ECO:0000256" key="2">
    <source>
        <dbReference type="ARBA" id="ARBA00004123"/>
    </source>
</evidence>
<dbReference type="SUPFAM" id="SSF47802">
    <property type="entry name" value="DNA polymerase beta, N-terminal domain-like"/>
    <property type="match status" value="1"/>
</dbReference>
<dbReference type="Gene3D" id="1.10.10.10">
    <property type="entry name" value="Winged helix-like DNA-binding domain superfamily/Winged helix DNA-binding domain"/>
    <property type="match status" value="1"/>
</dbReference>
<dbReference type="GO" id="GO:0048257">
    <property type="term" value="F:3'-flap endonuclease activity"/>
    <property type="evidence" value="ECO:0007669"/>
    <property type="project" value="TreeGrafter"/>
</dbReference>
<reference evidence="19 20" key="1">
    <citation type="submission" date="2013-03" db="EMBL/GenBank/DDBJ databases">
        <title>The Genome Sequence of Phialophora europaea CBS 101466.</title>
        <authorList>
            <consortium name="The Broad Institute Genomics Platform"/>
            <person name="Cuomo C."/>
            <person name="de Hoog S."/>
            <person name="Gorbushina A."/>
            <person name="Walker B."/>
            <person name="Young S.K."/>
            <person name="Zeng Q."/>
            <person name="Gargeya S."/>
            <person name="Fitzgerald M."/>
            <person name="Haas B."/>
            <person name="Abouelleil A."/>
            <person name="Allen A.W."/>
            <person name="Alvarado L."/>
            <person name="Arachchi H.M."/>
            <person name="Berlin A.M."/>
            <person name="Chapman S.B."/>
            <person name="Gainer-Dewar J."/>
            <person name="Goldberg J."/>
            <person name="Griggs A."/>
            <person name="Gujja S."/>
            <person name="Hansen M."/>
            <person name="Howarth C."/>
            <person name="Imamovic A."/>
            <person name="Ireland A."/>
            <person name="Larimer J."/>
            <person name="McCowan C."/>
            <person name="Murphy C."/>
            <person name="Pearson M."/>
            <person name="Poon T.W."/>
            <person name="Priest M."/>
            <person name="Roberts A."/>
            <person name="Saif S."/>
            <person name="Shea T."/>
            <person name="Sisk P."/>
            <person name="Sykes S."/>
            <person name="Wortman J."/>
            <person name="Nusbaum C."/>
            <person name="Birren B."/>
        </authorList>
    </citation>
    <scope>NUCLEOTIDE SEQUENCE [LARGE SCALE GENOMIC DNA]</scope>
    <source>
        <strain evidence="19 20">CBS 101466</strain>
    </source>
</reference>
<accession>W2SFP1</accession>
<dbReference type="InterPro" id="IPR011335">
    <property type="entry name" value="Restrct_endonuc-II-like"/>
</dbReference>
<evidence type="ECO:0000256" key="6">
    <source>
        <dbReference type="ARBA" id="ARBA00022759"/>
    </source>
</evidence>
<dbReference type="Gene3D" id="1.10.150.670">
    <property type="entry name" value="Crossover junction endonuclease EME1, DNA-binding domain"/>
    <property type="match status" value="1"/>
</dbReference>
<dbReference type="InterPro" id="IPR047416">
    <property type="entry name" value="XPF_nuclease_Mus81"/>
</dbReference>
<evidence type="ECO:0000256" key="8">
    <source>
        <dbReference type="ARBA" id="ARBA00022801"/>
    </source>
</evidence>
<dbReference type="GO" id="GO:0006308">
    <property type="term" value="P:DNA catabolic process"/>
    <property type="evidence" value="ECO:0007669"/>
    <property type="project" value="UniProtKB-UniRule"/>
</dbReference>
<dbReference type="EC" id="3.1.22.-" evidence="16"/>
<comment type="subunit">
    <text evidence="15 16">Interacts with EME1.</text>
</comment>
<feature type="compositionally biased region" description="Basic and acidic residues" evidence="17">
    <location>
        <begin position="84"/>
        <end position="94"/>
    </location>
</feature>
<evidence type="ECO:0000313" key="19">
    <source>
        <dbReference type="EMBL" id="ETN46719.1"/>
    </source>
</evidence>
<evidence type="ECO:0000259" key="18">
    <source>
        <dbReference type="SMART" id="SM00891"/>
    </source>
</evidence>
<dbReference type="HOGENOM" id="CLU_014329_1_0_1"/>
<keyword evidence="6 16" id="KW-0255">Endonuclease</keyword>
<organism evidence="19 20">
    <name type="scientific">Cyphellophora europaea (strain CBS 101466)</name>
    <name type="common">Phialophora europaea</name>
    <dbReference type="NCBI Taxonomy" id="1220924"/>
    <lineage>
        <taxon>Eukaryota</taxon>
        <taxon>Fungi</taxon>
        <taxon>Dikarya</taxon>
        <taxon>Ascomycota</taxon>
        <taxon>Pezizomycotina</taxon>
        <taxon>Eurotiomycetes</taxon>
        <taxon>Chaetothyriomycetidae</taxon>
        <taxon>Chaetothyriales</taxon>
        <taxon>Cyphellophoraceae</taxon>
        <taxon>Cyphellophora</taxon>
    </lineage>
</organism>
<comment type="function">
    <text evidence="14 16">Interacts with EME1 to form a DNA structure-specific endonuclease with substrate preference for branched DNA structures with a 5'-end at the branch nick. Typical substrates include 3'-flap structures, D-loops, replication forks and nicked Holliday junctions. May be required in mitosis for the processing of stalled or collapsed replication fork intermediates. May be required in meiosis for the repair of meiosis-specific double strand breaks subsequent to single-end invasion (SEI).</text>
</comment>
<dbReference type="Gene3D" id="3.40.50.10130">
    <property type="match status" value="1"/>
</dbReference>
<keyword evidence="9 16" id="KW-0460">Magnesium</keyword>
<keyword evidence="4 16" id="KW-0540">Nuclease</keyword>
<comment type="similarity">
    <text evidence="3 16">Belongs to the XPF family.</text>
</comment>
<keyword evidence="10 16" id="KW-0233">DNA recombination</keyword>
<dbReference type="InParanoid" id="W2SFP1"/>
<dbReference type="GO" id="GO:0000712">
    <property type="term" value="P:resolution of meiotic recombination intermediates"/>
    <property type="evidence" value="ECO:0007669"/>
    <property type="project" value="TreeGrafter"/>
</dbReference>
<dbReference type="EMBL" id="KB822711">
    <property type="protein sequence ID" value="ETN46719.1"/>
    <property type="molecule type" value="Genomic_DNA"/>
</dbReference>
<evidence type="ECO:0000256" key="13">
    <source>
        <dbReference type="ARBA" id="ARBA00023254"/>
    </source>
</evidence>
<keyword evidence="7 16" id="KW-0227">DNA damage</keyword>
<feature type="region of interest" description="Disordered" evidence="17">
    <location>
        <begin position="75"/>
        <end position="111"/>
    </location>
</feature>
<evidence type="ECO:0000256" key="7">
    <source>
        <dbReference type="ARBA" id="ARBA00022763"/>
    </source>
</evidence>
<dbReference type="InterPro" id="IPR047417">
    <property type="entry name" value="WHD_MUS81"/>
</dbReference>
<dbReference type="Gene3D" id="1.10.150.110">
    <property type="entry name" value="DNA polymerase beta, N-terminal domain-like"/>
    <property type="match status" value="1"/>
</dbReference>
<dbReference type="GO" id="GO:0031573">
    <property type="term" value="P:mitotic intra-S DNA damage checkpoint signaling"/>
    <property type="evidence" value="ECO:0007669"/>
    <property type="project" value="TreeGrafter"/>
</dbReference>
<dbReference type="GO" id="GO:0031297">
    <property type="term" value="P:replication fork processing"/>
    <property type="evidence" value="ECO:0007669"/>
    <property type="project" value="UniProtKB-ARBA"/>
</dbReference>
<evidence type="ECO:0000256" key="9">
    <source>
        <dbReference type="ARBA" id="ARBA00022842"/>
    </source>
</evidence>
<dbReference type="OrthoDB" id="5963188at2759"/>
<dbReference type="SMART" id="SM00891">
    <property type="entry name" value="ERCC4"/>
    <property type="match status" value="1"/>
</dbReference>
<dbReference type="eggNOG" id="KOG2379">
    <property type="taxonomic scope" value="Eukaryota"/>
</dbReference>
<dbReference type="FunFam" id="3.40.50.10130:FF:000003">
    <property type="entry name" value="Crossover junction endonuclease MUS81"/>
    <property type="match status" value="1"/>
</dbReference>
<dbReference type="FunFam" id="1.10.10.10:FF:000307">
    <property type="entry name" value="Crossover junction endonuclease MUS81"/>
    <property type="match status" value="1"/>
</dbReference>
<proteinExistence type="inferred from homology"/>
<dbReference type="Pfam" id="PF02732">
    <property type="entry name" value="ERCC4"/>
    <property type="match status" value="1"/>
</dbReference>
<dbReference type="FunFam" id="1.10.150.110:FF:000001">
    <property type="entry name" value="Putative Crossover junction endonuclease MUS81"/>
    <property type="match status" value="1"/>
</dbReference>
<feature type="domain" description="ERCC4" evidence="18">
    <location>
        <begin position="298"/>
        <end position="411"/>
    </location>
</feature>
<evidence type="ECO:0000256" key="3">
    <source>
        <dbReference type="ARBA" id="ARBA00010015"/>
    </source>
</evidence>
<evidence type="ECO:0000256" key="15">
    <source>
        <dbReference type="ARBA" id="ARBA00064962"/>
    </source>
</evidence>
<dbReference type="Pfam" id="PF14716">
    <property type="entry name" value="HHH_8"/>
    <property type="match status" value="1"/>
</dbReference>
<dbReference type="GO" id="GO:0008821">
    <property type="term" value="F:crossover junction DNA endonuclease activity"/>
    <property type="evidence" value="ECO:0007669"/>
    <property type="project" value="UniProtKB-UniRule"/>
</dbReference>
<keyword evidence="11 16" id="KW-0234">DNA repair</keyword>
<dbReference type="InterPro" id="IPR006166">
    <property type="entry name" value="ERCC4_domain"/>
</dbReference>
<dbReference type="Proteomes" id="UP000030752">
    <property type="component" value="Unassembled WGS sequence"/>
</dbReference>
<dbReference type="GeneID" id="19968247"/>
<dbReference type="InterPro" id="IPR027421">
    <property type="entry name" value="DNA_pol_lamdba_lyase_dom_sf"/>
</dbReference>
<keyword evidence="5 16" id="KW-0479">Metal-binding</keyword>
<dbReference type="InterPro" id="IPR036388">
    <property type="entry name" value="WH-like_DNA-bd_sf"/>
</dbReference>
<sequence>MDDECANPLLLQWLKEWMDEAQERNSKGYTVYKKAYSSMKACPTTFEHPSQAQQLNGLGPKLCDRLTDKLKKYNAEHGLPMPEKAQKTQKEKRPALGPGVDPDRAPKKRKTQLYIPKQRSGAYALILALATLNPESNLALSKAELIELAQPHCDSSFSVGSDTTKHYTAWSSMKTLENKELVCTKGHPTKRYYLSDEGWEVALACRKIIEGDDITDKQHKKYSAKPAKPPEEPFLTKQQTMATSRVDALDIIDLSSEPEHTESVSKGRIHRVFSYSGVISLPSDEDTITLPSGSFDIRLVLDTREVRSKTDRDYISEELKKQGVQSISRALPLGDILWVAKVKDEFAGQLQAVNRDDEDEHSTEIVLDYIVERKRLDDLISSIKDGRFHEQKFRLRKSGVQNVTYLVEAFSISAERGETYGQSVETAITSTQVINDIFVKSTKTLDETIRYLARMTRTLQDLYKTKEIRIVRSNRIVAETYLGMMDQLRQKHVHSTIGVTLPAFEALCDKSQAMTLRDVYLKMLLCIRGITADRAIEIQKLWPTPIALIEAYEACCTNKARDSMISDRLSTSIPRKRIAKGLSAKVAATWYGEDG</sequence>
<dbReference type="GO" id="GO:0046872">
    <property type="term" value="F:metal ion binding"/>
    <property type="evidence" value="ECO:0007669"/>
    <property type="project" value="UniProtKB-UniRule"/>
</dbReference>
<evidence type="ECO:0000256" key="16">
    <source>
        <dbReference type="RuleBase" id="RU369042"/>
    </source>
</evidence>
<dbReference type="InterPro" id="IPR033309">
    <property type="entry name" value="Mus81"/>
</dbReference>
<dbReference type="PANTHER" id="PTHR13451:SF0">
    <property type="entry name" value="CROSSOVER JUNCTION ENDONUCLEASE MUS81"/>
    <property type="match status" value="1"/>
</dbReference>
<name>W2SFP1_CYPE1</name>
<evidence type="ECO:0000256" key="14">
    <source>
        <dbReference type="ARBA" id="ARBA00058015"/>
    </source>
</evidence>
<evidence type="ECO:0000256" key="17">
    <source>
        <dbReference type="SAM" id="MobiDB-lite"/>
    </source>
</evidence>
<evidence type="ECO:0000256" key="11">
    <source>
        <dbReference type="ARBA" id="ARBA00023204"/>
    </source>
</evidence>
<evidence type="ECO:0000256" key="10">
    <source>
        <dbReference type="ARBA" id="ARBA00023172"/>
    </source>
</evidence>
<dbReference type="FunCoup" id="W2SFP1">
    <property type="interactions" value="190"/>
</dbReference>
<dbReference type="VEuPathDB" id="FungiDB:HMPREF1541_00908"/>
<keyword evidence="13" id="KW-0469">Meiosis</keyword>
<dbReference type="RefSeq" id="XP_008711431.1">
    <property type="nucleotide sequence ID" value="XM_008713209.1"/>
</dbReference>
<dbReference type="AlphaFoldDB" id="W2SFP1"/>
<dbReference type="GO" id="GO:0000727">
    <property type="term" value="P:double-strand break repair via break-induced replication"/>
    <property type="evidence" value="ECO:0007669"/>
    <property type="project" value="UniProtKB-UniRule"/>
</dbReference>
<evidence type="ECO:0000313" key="20">
    <source>
        <dbReference type="Proteomes" id="UP000030752"/>
    </source>
</evidence>
<dbReference type="GO" id="GO:0048476">
    <property type="term" value="C:Holliday junction resolvase complex"/>
    <property type="evidence" value="ECO:0007669"/>
    <property type="project" value="UniProtKB-UniRule"/>
</dbReference>
<evidence type="ECO:0000256" key="1">
    <source>
        <dbReference type="ARBA" id="ARBA00001946"/>
    </source>
</evidence>
<keyword evidence="12 16" id="KW-0539">Nucleus</keyword>
<comment type="subcellular location">
    <subcellularLocation>
        <location evidence="2 16">Nucleus</location>
    </subcellularLocation>
</comment>
<dbReference type="CDD" id="cd20074">
    <property type="entry name" value="XPF_nuclease_Mus81"/>
    <property type="match status" value="1"/>
</dbReference>